<dbReference type="Proteomes" id="UP000324800">
    <property type="component" value="Unassembled WGS sequence"/>
</dbReference>
<organism evidence="2 3">
    <name type="scientific">Streblomastix strix</name>
    <dbReference type="NCBI Taxonomy" id="222440"/>
    <lineage>
        <taxon>Eukaryota</taxon>
        <taxon>Metamonada</taxon>
        <taxon>Preaxostyla</taxon>
        <taxon>Oxymonadida</taxon>
        <taxon>Streblomastigidae</taxon>
        <taxon>Streblomastix</taxon>
    </lineage>
</organism>
<proteinExistence type="predicted"/>
<dbReference type="EMBL" id="SNRW01050249">
    <property type="protein sequence ID" value="KAA6309517.1"/>
    <property type="molecule type" value="Genomic_DNA"/>
</dbReference>
<evidence type="ECO:0000313" key="2">
    <source>
        <dbReference type="EMBL" id="KAA6309517.1"/>
    </source>
</evidence>
<gene>
    <name evidence="2" type="ORF">EZS28_056496</name>
</gene>
<protein>
    <submittedName>
        <fullName evidence="2">Uncharacterized protein</fullName>
    </submittedName>
</protein>
<feature type="non-terminal residue" evidence="2">
    <location>
        <position position="120"/>
    </location>
</feature>
<evidence type="ECO:0000256" key="1">
    <source>
        <dbReference type="SAM" id="Phobius"/>
    </source>
</evidence>
<keyword evidence="1" id="KW-0472">Membrane</keyword>
<keyword evidence="1" id="KW-1133">Transmembrane helix</keyword>
<name>A0A5J4PJ58_9EUKA</name>
<keyword evidence="1" id="KW-0812">Transmembrane</keyword>
<reference evidence="2 3" key="1">
    <citation type="submission" date="2019-03" db="EMBL/GenBank/DDBJ databases">
        <title>Single cell metagenomics reveals metabolic interactions within the superorganism composed of flagellate Streblomastix strix and complex community of Bacteroidetes bacteria on its surface.</title>
        <authorList>
            <person name="Treitli S.C."/>
            <person name="Kolisko M."/>
            <person name="Husnik F."/>
            <person name="Keeling P."/>
            <person name="Hampl V."/>
        </authorList>
    </citation>
    <scope>NUCLEOTIDE SEQUENCE [LARGE SCALE GENOMIC DNA]</scope>
    <source>
        <strain evidence="2">ST1C</strain>
    </source>
</reference>
<feature type="transmembrane region" description="Helical" evidence="1">
    <location>
        <begin position="68"/>
        <end position="86"/>
    </location>
</feature>
<evidence type="ECO:0000313" key="3">
    <source>
        <dbReference type="Proteomes" id="UP000324800"/>
    </source>
</evidence>
<accession>A0A5J4PJ58</accession>
<dbReference type="AlphaFoldDB" id="A0A5J4PJ58"/>
<comment type="caution">
    <text evidence="2">The sequence shown here is derived from an EMBL/GenBank/DDBJ whole genome shotgun (WGS) entry which is preliminary data.</text>
</comment>
<sequence>MNNLIMKVKQKQKTKRSIPKIITIKSPDPSQLIPIVNDDVPAFPIQLKLPKKTFTAGRQNIPVSRDTIIFNTLPIIGICIVPFLLIRTQIMITTITPTANAPNRIVITSMNVRLFQDIEN</sequence>